<protein>
    <submittedName>
        <fullName evidence="1">Uncharacterized protein</fullName>
    </submittedName>
</protein>
<evidence type="ECO:0000313" key="2">
    <source>
        <dbReference type="EMBL" id="CAF1617027.1"/>
    </source>
</evidence>
<dbReference type="EMBL" id="CAJNOR010007424">
    <property type="protein sequence ID" value="CAF1617027.1"/>
    <property type="molecule type" value="Genomic_DNA"/>
</dbReference>
<evidence type="ECO:0000313" key="3">
    <source>
        <dbReference type="Proteomes" id="UP000663828"/>
    </source>
</evidence>
<evidence type="ECO:0000313" key="1">
    <source>
        <dbReference type="EMBL" id="CAF1398159.1"/>
    </source>
</evidence>
<reference evidence="1" key="1">
    <citation type="submission" date="2021-02" db="EMBL/GenBank/DDBJ databases">
        <authorList>
            <person name="Nowell W R."/>
        </authorList>
    </citation>
    <scope>NUCLEOTIDE SEQUENCE</scope>
</reference>
<gene>
    <name evidence="1" type="ORF">EDS130_LOCUS35854</name>
    <name evidence="2" type="ORF">XAT740_LOCUS49698</name>
</gene>
<dbReference type="EMBL" id="CAJNOJ010000322">
    <property type="protein sequence ID" value="CAF1398159.1"/>
    <property type="molecule type" value="Genomic_DNA"/>
</dbReference>
<dbReference type="Proteomes" id="UP000663852">
    <property type="component" value="Unassembled WGS sequence"/>
</dbReference>
<name>A0A815L121_ADIRI</name>
<proteinExistence type="predicted"/>
<keyword evidence="3" id="KW-1185">Reference proteome</keyword>
<evidence type="ECO:0000313" key="4">
    <source>
        <dbReference type="Proteomes" id="UP000663852"/>
    </source>
</evidence>
<dbReference type="OrthoDB" id="10019811at2759"/>
<dbReference type="Proteomes" id="UP000663828">
    <property type="component" value="Unassembled WGS sequence"/>
</dbReference>
<accession>A0A815L121</accession>
<organism evidence="1 4">
    <name type="scientific">Adineta ricciae</name>
    <name type="common">Rotifer</name>
    <dbReference type="NCBI Taxonomy" id="249248"/>
    <lineage>
        <taxon>Eukaryota</taxon>
        <taxon>Metazoa</taxon>
        <taxon>Spiralia</taxon>
        <taxon>Gnathifera</taxon>
        <taxon>Rotifera</taxon>
        <taxon>Eurotatoria</taxon>
        <taxon>Bdelloidea</taxon>
        <taxon>Adinetida</taxon>
        <taxon>Adinetidae</taxon>
        <taxon>Adineta</taxon>
    </lineage>
</organism>
<comment type="caution">
    <text evidence="1">The sequence shown here is derived from an EMBL/GenBank/DDBJ whole genome shotgun (WGS) entry which is preliminary data.</text>
</comment>
<dbReference type="AlphaFoldDB" id="A0A815L121"/>
<sequence length="155" mass="18228">MTQLRRKKHSLHKERKLHHCCKVTCHRSLPLNHPAMYTNGLCERHFFLIDLPTNDNDNVNVDNYLTNESNEKQIEQTEKLDVPLCGDVRLTREVYDGRQWTIFQETIDHQMSSNVNTDQSKMMTGKDNQKTLSDILDLLSSYKTLIDDLKQRIQL</sequence>